<evidence type="ECO:0000313" key="1">
    <source>
        <dbReference type="EMBL" id="KYP41281.1"/>
    </source>
</evidence>
<dbReference type="Proteomes" id="UP000075243">
    <property type="component" value="Unassembled WGS sequence"/>
</dbReference>
<protein>
    <submittedName>
        <fullName evidence="1">Copia protein</fullName>
    </submittedName>
</protein>
<dbReference type="Gramene" id="C.cajan_35589.t">
    <property type="protein sequence ID" value="C.cajan_35589.t.cds1"/>
    <property type="gene ID" value="C.cajan_35589"/>
</dbReference>
<dbReference type="CDD" id="cd09272">
    <property type="entry name" value="RNase_HI_RT_Ty1"/>
    <property type="match status" value="1"/>
</dbReference>
<name>A0A151RFH1_CAJCA</name>
<reference evidence="1" key="1">
    <citation type="journal article" date="2012" name="Nat. Biotechnol.">
        <title>Draft genome sequence of pigeonpea (Cajanus cajan), an orphan legume crop of resource-poor farmers.</title>
        <authorList>
            <person name="Varshney R.K."/>
            <person name="Chen W."/>
            <person name="Li Y."/>
            <person name="Bharti A.K."/>
            <person name="Saxena R.K."/>
            <person name="Schlueter J.A."/>
            <person name="Donoghue M.T."/>
            <person name="Azam S."/>
            <person name="Fan G."/>
            <person name="Whaley A.M."/>
            <person name="Farmer A.D."/>
            <person name="Sheridan J."/>
            <person name="Iwata A."/>
            <person name="Tuteja R."/>
            <person name="Penmetsa R.V."/>
            <person name="Wu W."/>
            <person name="Upadhyaya H.D."/>
            <person name="Yang S.P."/>
            <person name="Shah T."/>
            <person name="Saxena K.B."/>
            <person name="Michael T."/>
            <person name="McCombie W.R."/>
            <person name="Yang B."/>
            <person name="Zhang G."/>
            <person name="Yang H."/>
            <person name="Wang J."/>
            <person name="Spillane C."/>
            <person name="Cook D.R."/>
            <person name="May G.D."/>
            <person name="Xu X."/>
            <person name="Jackson S.A."/>
        </authorList>
    </citation>
    <scope>NUCLEOTIDE SEQUENCE [LARGE SCALE GENOMIC DNA]</scope>
</reference>
<dbReference type="STRING" id="3821.A0A151RFH1"/>
<accession>A0A151RFH1</accession>
<organism evidence="1 2">
    <name type="scientific">Cajanus cajan</name>
    <name type="common">Pigeon pea</name>
    <name type="synonym">Cajanus indicus</name>
    <dbReference type="NCBI Taxonomy" id="3821"/>
    <lineage>
        <taxon>Eukaryota</taxon>
        <taxon>Viridiplantae</taxon>
        <taxon>Streptophyta</taxon>
        <taxon>Embryophyta</taxon>
        <taxon>Tracheophyta</taxon>
        <taxon>Spermatophyta</taxon>
        <taxon>Magnoliopsida</taxon>
        <taxon>eudicotyledons</taxon>
        <taxon>Gunneridae</taxon>
        <taxon>Pentapetalae</taxon>
        <taxon>rosids</taxon>
        <taxon>fabids</taxon>
        <taxon>Fabales</taxon>
        <taxon>Fabaceae</taxon>
        <taxon>Papilionoideae</taxon>
        <taxon>50 kb inversion clade</taxon>
        <taxon>NPAAA clade</taxon>
        <taxon>indigoferoid/millettioid clade</taxon>
        <taxon>Phaseoleae</taxon>
        <taxon>Cajanus</taxon>
    </lineage>
</organism>
<keyword evidence="2" id="KW-1185">Reference proteome</keyword>
<gene>
    <name evidence="1" type="ORF">KK1_037338</name>
</gene>
<dbReference type="EMBL" id="KQ483783">
    <property type="protein sequence ID" value="KYP41281.1"/>
    <property type="molecule type" value="Genomic_DNA"/>
</dbReference>
<proteinExistence type="predicted"/>
<evidence type="ECO:0000313" key="2">
    <source>
        <dbReference type="Proteomes" id="UP000075243"/>
    </source>
</evidence>
<sequence>MTDLKIPFPLPISTYCDNQSAIYLAHNPTFHERTKHIEVDCHVIRARIQSGLIHLLPISSASQVADTFTKSLHAHPFQNALSKLGMYDIHSPT</sequence>
<dbReference type="AlphaFoldDB" id="A0A151RFH1"/>